<dbReference type="AlphaFoldDB" id="A0A839S6N8"/>
<protein>
    <submittedName>
        <fullName evidence="1">Uncharacterized protein</fullName>
    </submittedName>
</protein>
<sequence>MTPEAAPGGPGRPELMCVAATGGLSVHLFDPDANEVLCRGLRSGKIGVGTRLSFQDSGCRRCARTAAARGYQDLITSNGERIPLEGFSPSIDQ</sequence>
<dbReference type="Proteomes" id="UP000550714">
    <property type="component" value="Unassembled WGS sequence"/>
</dbReference>
<reference evidence="1 2" key="1">
    <citation type="submission" date="2020-08" db="EMBL/GenBank/DDBJ databases">
        <title>Genomic Encyclopedia of Type Strains, Phase III (KMG-III): the genomes of soil and plant-associated and newly described type strains.</title>
        <authorList>
            <person name="Whitman W."/>
        </authorList>
    </citation>
    <scope>NUCLEOTIDE SEQUENCE [LARGE SCALE GENOMIC DNA]</scope>
    <source>
        <strain evidence="1 2">CECT 8577</strain>
    </source>
</reference>
<evidence type="ECO:0000313" key="2">
    <source>
        <dbReference type="Proteomes" id="UP000550714"/>
    </source>
</evidence>
<accession>A0A839S6N8</accession>
<organism evidence="1 2">
    <name type="scientific">Prauserella isguenensis</name>
    <dbReference type="NCBI Taxonomy" id="1470180"/>
    <lineage>
        <taxon>Bacteria</taxon>
        <taxon>Bacillati</taxon>
        <taxon>Actinomycetota</taxon>
        <taxon>Actinomycetes</taxon>
        <taxon>Pseudonocardiales</taxon>
        <taxon>Pseudonocardiaceae</taxon>
        <taxon>Prauserella</taxon>
    </lineage>
</organism>
<gene>
    <name evidence="1" type="ORF">FHS23_004589</name>
</gene>
<name>A0A839S6N8_9PSEU</name>
<proteinExistence type="predicted"/>
<dbReference type="RefSeq" id="WP_183659432.1">
    <property type="nucleotide sequence ID" value="NZ_JACHWU010000011.1"/>
</dbReference>
<keyword evidence="2" id="KW-1185">Reference proteome</keyword>
<evidence type="ECO:0000313" key="1">
    <source>
        <dbReference type="EMBL" id="MBB3053535.1"/>
    </source>
</evidence>
<comment type="caution">
    <text evidence="1">The sequence shown here is derived from an EMBL/GenBank/DDBJ whole genome shotgun (WGS) entry which is preliminary data.</text>
</comment>
<dbReference type="EMBL" id="JACHWU010000011">
    <property type="protein sequence ID" value="MBB3053535.1"/>
    <property type="molecule type" value="Genomic_DNA"/>
</dbReference>